<name>A0A699KKE2_TANCI</name>
<dbReference type="EMBL" id="BKCJ010529214">
    <property type="protein sequence ID" value="GFA99293.1"/>
    <property type="molecule type" value="Genomic_DNA"/>
</dbReference>
<comment type="caution">
    <text evidence="1">The sequence shown here is derived from an EMBL/GenBank/DDBJ whole genome shotgun (WGS) entry which is preliminary data.</text>
</comment>
<dbReference type="AlphaFoldDB" id="A0A699KKE2"/>
<sequence length="199" mass="22602">MQKRRNDVKVRTTLLLALPDEHHLRFGKYKTAQELWDAILKIFGGNEATKKIKKNQSKQSDLDTMSLDDVYNHLKVYEPEVQKKSESNSQSIAFISSTKNISGNEEVNTASVPTASTQVPPASANVKYEDINQIDEDDIEEMDIKWNMALLSMKADRFWKKTGKKISIQGALHSIAKWPILWKLKHSTFDLSKPATSVP</sequence>
<protein>
    <submittedName>
        <fullName evidence="1">Uncharacterized protein</fullName>
    </submittedName>
</protein>
<reference evidence="1" key="1">
    <citation type="journal article" date="2019" name="Sci. Rep.">
        <title>Draft genome of Tanacetum cinerariifolium, the natural source of mosquito coil.</title>
        <authorList>
            <person name="Yamashiro T."/>
            <person name="Shiraishi A."/>
            <person name="Satake H."/>
            <person name="Nakayama K."/>
        </authorList>
    </citation>
    <scope>NUCLEOTIDE SEQUENCE</scope>
</reference>
<proteinExistence type="predicted"/>
<evidence type="ECO:0000313" key="1">
    <source>
        <dbReference type="EMBL" id="GFA99293.1"/>
    </source>
</evidence>
<accession>A0A699KKE2</accession>
<organism evidence="1">
    <name type="scientific">Tanacetum cinerariifolium</name>
    <name type="common">Dalmatian daisy</name>
    <name type="synonym">Chrysanthemum cinerariifolium</name>
    <dbReference type="NCBI Taxonomy" id="118510"/>
    <lineage>
        <taxon>Eukaryota</taxon>
        <taxon>Viridiplantae</taxon>
        <taxon>Streptophyta</taxon>
        <taxon>Embryophyta</taxon>
        <taxon>Tracheophyta</taxon>
        <taxon>Spermatophyta</taxon>
        <taxon>Magnoliopsida</taxon>
        <taxon>eudicotyledons</taxon>
        <taxon>Gunneridae</taxon>
        <taxon>Pentapetalae</taxon>
        <taxon>asterids</taxon>
        <taxon>campanulids</taxon>
        <taxon>Asterales</taxon>
        <taxon>Asteraceae</taxon>
        <taxon>Asteroideae</taxon>
        <taxon>Anthemideae</taxon>
        <taxon>Anthemidinae</taxon>
        <taxon>Tanacetum</taxon>
    </lineage>
</organism>
<gene>
    <name evidence="1" type="ORF">Tci_671265</name>
</gene>